<keyword evidence="3" id="KW-0472">Membrane</keyword>
<evidence type="ECO:0000256" key="3">
    <source>
        <dbReference type="SAM" id="Phobius"/>
    </source>
</evidence>
<comment type="caution">
    <text evidence="6">The sequence shown here is derived from an EMBL/GenBank/DDBJ whole genome shotgun (WGS) entry which is preliminary data.</text>
</comment>
<evidence type="ECO:0000259" key="4">
    <source>
        <dbReference type="Pfam" id="PF25917"/>
    </source>
</evidence>
<evidence type="ECO:0000313" key="6">
    <source>
        <dbReference type="EMBL" id="RIX27382.1"/>
    </source>
</evidence>
<dbReference type="InterPro" id="IPR058625">
    <property type="entry name" value="MdtA-like_BSH"/>
</dbReference>
<dbReference type="SUPFAM" id="SSF111369">
    <property type="entry name" value="HlyD-like secretion proteins"/>
    <property type="match status" value="2"/>
</dbReference>
<feature type="domain" description="p-hydroxybenzoic acid efflux pump subunit AaeA-like beta-barrel" evidence="5">
    <location>
        <begin position="264"/>
        <end position="352"/>
    </location>
</feature>
<organism evidence="6 7">
    <name type="scientific">Sphingomonas edaphi</name>
    <dbReference type="NCBI Taxonomy" id="2315689"/>
    <lineage>
        <taxon>Bacteria</taxon>
        <taxon>Pseudomonadati</taxon>
        <taxon>Pseudomonadota</taxon>
        <taxon>Alphaproteobacteria</taxon>
        <taxon>Sphingomonadales</taxon>
        <taxon>Sphingomonadaceae</taxon>
        <taxon>Sphingomonas</taxon>
    </lineage>
</organism>
<dbReference type="PANTHER" id="PTHR30386:SF19">
    <property type="entry name" value="MULTIDRUG EXPORT PROTEIN EMRA-RELATED"/>
    <property type="match status" value="1"/>
</dbReference>
<name>A0A418PZ86_9SPHN</name>
<reference evidence="6 7" key="1">
    <citation type="submission" date="2018-09" db="EMBL/GenBank/DDBJ databases">
        <title>Sphingomonas sp. DAC4.</title>
        <authorList>
            <person name="Seo T."/>
        </authorList>
    </citation>
    <scope>NUCLEOTIDE SEQUENCE [LARGE SCALE GENOMIC DNA]</scope>
    <source>
        <strain evidence="6 7">DAC4</strain>
    </source>
</reference>
<dbReference type="InterPro" id="IPR058634">
    <property type="entry name" value="AaeA-lik-b-barrel"/>
</dbReference>
<gene>
    <name evidence="6" type="ORF">D3M59_10085</name>
</gene>
<evidence type="ECO:0000259" key="5">
    <source>
        <dbReference type="Pfam" id="PF25963"/>
    </source>
</evidence>
<dbReference type="Pfam" id="PF25917">
    <property type="entry name" value="BSH_RND"/>
    <property type="match status" value="1"/>
</dbReference>
<sequence>MNEISKFEGEAATEAPVDAPVMQKRKLVVKKPDRRSVLMVSVPLIIAIVGLFFWLTGGRTVETDNAYVKQDVTAISTQVNGPVVAVYVDENQHVKKGDILYRVDPAPFEAAVHAAEAQLAAARLQTNQLVVQASGTGADIEGAQANLAIARRALDRQVALLKRGFTTRADYDDALNEVTKAETQLADARARSNNASAAIAPGGNQPAIAAAQAALEKARLDLAHTIIRAPTSGIVAKSDRLLIGQSAITGVAMLSIVGDKPAWVEANFKEGDLAKMAVGQPAEVTFDAYPDLKMKGRVASLGAGTGSEFSVLPAQNANGNWVKVTQRVPVRIAFDAKPPREMIAGLSSNVEVRIDGQR</sequence>
<keyword evidence="7" id="KW-1185">Reference proteome</keyword>
<dbReference type="Gene3D" id="2.40.30.170">
    <property type="match status" value="1"/>
</dbReference>
<dbReference type="GO" id="GO:0030313">
    <property type="term" value="C:cell envelope"/>
    <property type="evidence" value="ECO:0007669"/>
    <property type="project" value="UniProtKB-SubCell"/>
</dbReference>
<dbReference type="PANTHER" id="PTHR30386">
    <property type="entry name" value="MEMBRANE FUSION SUBUNIT OF EMRAB-TOLC MULTIDRUG EFFLUX PUMP"/>
    <property type="match status" value="1"/>
</dbReference>
<keyword evidence="3" id="KW-0812">Transmembrane</keyword>
<dbReference type="Proteomes" id="UP000285023">
    <property type="component" value="Unassembled WGS sequence"/>
</dbReference>
<comment type="subcellular location">
    <subcellularLocation>
        <location evidence="1">Cell envelope</location>
    </subcellularLocation>
</comment>
<dbReference type="Gene3D" id="2.40.50.100">
    <property type="match status" value="1"/>
</dbReference>
<evidence type="ECO:0000313" key="7">
    <source>
        <dbReference type="Proteomes" id="UP000285023"/>
    </source>
</evidence>
<dbReference type="GO" id="GO:0055085">
    <property type="term" value="P:transmembrane transport"/>
    <property type="evidence" value="ECO:0007669"/>
    <property type="project" value="InterPro"/>
</dbReference>
<dbReference type="AlphaFoldDB" id="A0A418PZ86"/>
<keyword evidence="3" id="KW-1133">Transmembrane helix</keyword>
<evidence type="ECO:0000256" key="2">
    <source>
        <dbReference type="SAM" id="Coils"/>
    </source>
</evidence>
<feature type="transmembrane region" description="Helical" evidence="3">
    <location>
        <begin position="36"/>
        <end position="55"/>
    </location>
</feature>
<proteinExistence type="predicted"/>
<evidence type="ECO:0000256" key="1">
    <source>
        <dbReference type="ARBA" id="ARBA00004196"/>
    </source>
</evidence>
<feature type="coiled-coil region" evidence="2">
    <location>
        <begin position="171"/>
        <end position="198"/>
    </location>
</feature>
<dbReference type="InterPro" id="IPR050739">
    <property type="entry name" value="MFP"/>
</dbReference>
<dbReference type="Pfam" id="PF25963">
    <property type="entry name" value="Beta-barrel_AAEA"/>
    <property type="match status" value="1"/>
</dbReference>
<keyword evidence="2" id="KW-0175">Coiled coil</keyword>
<accession>A0A418PZ86</accession>
<protein>
    <submittedName>
        <fullName evidence="6">HlyD family secretion protein</fullName>
    </submittedName>
</protein>
<dbReference type="OrthoDB" id="9811754at2"/>
<dbReference type="EMBL" id="QXTF01000003">
    <property type="protein sequence ID" value="RIX27382.1"/>
    <property type="molecule type" value="Genomic_DNA"/>
</dbReference>
<feature type="domain" description="Multidrug resistance protein MdtA-like barrel-sandwich hybrid" evidence="4">
    <location>
        <begin position="74"/>
        <end position="253"/>
    </location>
</feature>
<dbReference type="RefSeq" id="WP_119533535.1">
    <property type="nucleotide sequence ID" value="NZ_QXTF01000003.1"/>
</dbReference>